<dbReference type="Proteomes" id="UP000654345">
    <property type="component" value="Unassembled WGS sequence"/>
</dbReference>
<keyword evidence="2" id="KW-1185">Reference proteome</keyword>
<proteinExistence type="predicted"/>
<organism evidence="1 2">
    <name type="scientific">Ktedonobacter robiniae</name>
    <dbReference type="NCBI Taxonomy" id="2778365"/>
    <lineage>
        <taxon>Bacteria</taxon>
        <taxon>Bacillati</taxon>
        <taxon>Chloroflexota</taxon>
        <taxon>Ktedonobacteria</taxon>
        <taxon>Ktedonobacterales</taxon>
        <taxon>Ktedonobacteraceae</taxon>
        <taxon>Ktedonobacter</taxon>
    </lineage>
</organism>
<reference evidence="1 2" key="1">
    <citation type="journal article" date="2021" name="Int. J. Syst. Evol. Microbiol.">
        <title>Reticulibacter mediterranei gen. nov., sp. nov., within the new family Reticulibacteraceae fam. nov., and Ktedonospora formicarum gen. nov., sp. nov., Ktedonobacter robiniae sp. nov., Dictyobacter formicarum sp. nov. and Dictyobacter arantiisoli sp. nov., belonging to the class Ktedonobacteria.</title>
        <authorList>
            <person name="Yabe S."/>
            <person name="Zheng Y."/>
            <person name="Wang C.M."/>
            <person name="Sakai Y."/>
            <person name="Abe K."/>
            <person name="Yokota A."/>
            <person name="Donadio S."/>
            <person name="Cavaletti L."/>
            <person name="Monciardini P."/>
        </authorList>
    </citation>
    <scope>NUCLEOTIDE SEQUENCE [LARGE SCALE GENOMIC DNA]</scope>
    <source>
        <strain evidence="1 2">SOSP1-30</strain>
    </source>
</reference>
<evidence type="ECO:0000313" key="2">
    <source>
        <dbReference type="Proteomes" id="UP000654345"/>
    </source>
</evidence>
<sequence length="72" mass="7961">MVEDAGDRAILRLGDLRQLLIEMDWNFDTLTILTGWHITAPVSVRLFGEYDGIYGGISTLDGTMVNTTTSRG</sequence>
<gene>
    <name evidence="1" type="ORF">KSB_41480</name>
</gene>
<evidence type="ECO:0000313" key="1">
    <source>
        <dbReference type="EMBL" id="GHO55673.1"/>
    </source>
</evidence>
<accession>A0ABQ3USI5</accession>
<name>A0ABQ3USI5_9CHLR</name>
<comment type="caution">
    <text evidence="1">The sequence shown here is derived from an EMBL/GenBank/DDBJ whole genome shotgun (WGS) entry which is preliminary data.</text>
</comment>
<dbReference type="EMBL" id="BNJG01000001">
    <property type="protein sequence ID" value="GHO55673.1"/>
    <property type="molecule type" value="Genomic_DNA"/>
</dbReference>
<protein>
    <submittedName>
        <fullName evidence="1">Uncharacterized protein</fullName>
    </submittedName>
</protein>